<feature type="chain" id="PRO_5004127124" description="DUF4148 domain-containing protein" evidence="2">
    <location>
        <begin position="23"/>
        <end position="99"/>
    </location>
</feature>
<dbReference type="RefSeq" id="WP_004581698.1">
    <property type="nucleotide sequence ID" value="NZ_AP028878.1"/>
</dbReference>
<dbReference type="OrthoDB" id="6371222at2"/>
<organism evidence="3 4">
    <name type="scientific">Marinobacter nanhaiticus D15-8W</name>
    <dbReference type="NCBI Taxonomy" id="626887"/>
    <lineage>
        <taxon>Bacteria</taxon>
        <taxon>Pseudomonadati</taxon>
        <taxon>Pseudomonadota</taxon>
        <taxon>Gammaproteobacteria</taxon>
        <taxon>Pseudomonadales</taxon>
        <taxon>Marinobacteraceae</taxon>
        <taxon>Marinobacter</taxon>
    </lineage>
</organism>
<dbReference type="AlphaFoldDB" id="N6WXC5"/>
<keyword evidence="4" id="KW-1185">Reference proteome</keyword>
<dbReference type="HOGENOM" id="CLU_2330466_0_0_6"/>
<dbReference type="STRING" id="626887.J057_18795"/>
<protein>
    <recommendedName>
        <fullName evidence="5">DUF4148 domain-containing protein</fullName>
    </recommendedName>
</protein>
<name>N6WXC5_9GAMM</name>
<evidence type="ECO:0000313" key="3">
    <source>
        <dbReference type="EMBL" id="ENO13473.1"/>
    </source>
</evidence>
<gene>
    <name evidence="3" type="ORF">J057_18795</name>
</gene>
<accession>N6WXC5</accession>
<dbReference type="EMBL" id="APLQ01000014">
    <property type="protein sequence ID" value="ENO13473.1"/>
    <property type="molecule type" value="Genomic_DNA"/>
</dbReference>
<dbReference type="Proteomes" id="UP000013165">
    <property type="component" value="Unassembled WGS sequence"/>
</dbReference>
<evidence type="ECO:0000313" key="4">
    <source>
        <dbReference type="Proteomes" id="UP000013165"/>
    </source>
</evidence>
<comment type="caution">
    <text evidence="3">The sequence shown here is derived from an EMBL/GenBank/DDBJ whole genome shotgun (WGS) entry which is preliminary data.</text>
</comment>
<evidence type="ECO:0008006" key="5">
    <source>
        <dbReference type="Google" id="ProtNLM"/>
    </source>
</evidence>
<feature type="signal peptide" evidence="2">
    <location>
        <begin position="1"/>
        <end position="22"/>
    </location>
</feature>
<evidence type="ECO:0000256" key="1">
    <source>
        <dbReference type="SAM" id="MobiDB-lite"/>
    </source>
</evidence>
<sequence>MRTNFLLVSSLALVFAGSNIYASEQKSDNSGKRMLSESSVQDMKERHRIMTQFALSEPGMEARRNLVLSKKDETYHEMIKSGDIKLSESDKFSANQFSH</sequence>
<feature type="compositionally biased region" description="Basic and acidic residues" evidence="1">
    <location>
        <begin position="25"/>
        <end position="35"/>
    </location>
</feature>
<proteinExistence type="predicted"/>
<reference evidence="3 4" key="1">
    <citation type="journal article" date="2013" name="Genome Announc.">
        <title>Genome Sequence of the Polycyclic Aromatic Hydrocarbon-Degrading Bacterium Strain Marinobacter nanhaiticus D15-8WT.</title>
        <authorList>
            <person name="Cui Z."/>
            <person name="Gao W."/>
            <person name="Li Q."/>
            <person name="Xu G."/>
            <person name="Zheng L."/>
        </authorList>
    </citation>
    <scope>NUCLEOTIDE SEQUENCE [LARGE SCALE GENOMIC DNA]</scope>
    <source>
        <strain evidence="3 4">D15-8W</strain>
    </source>
</reference>
<evidence type="ECO:0000256" key="2">
    <source>
        <dbReference type="SAM" id="SignalP"/>
    </source>
</evidence>
<feature type="region of interest" description="Disordered" evidence="1">
    <location>
        <begin position="24"/>
        <end position="43"/>
    </location>
</feature>
<keyword evidence="2" id="KW-0732">Signal</keyword>